<dbReference type="InterPro" id="IPR001164">
    <property type="entry name" value="ArfGAP_dom"/>
</dbReference>
<dbReference type="WBParaSite" id="L893_g21584.t1">
    <property type="protein sequence ID" value="L893_g21584.t1"/>
    <property type="gene ID" value="L893_g21584"/>
</dbReference>
<dbReference type="InterPro" id="IPR037278">
    <property type="entry name" value="ARFGAP/RecO"/>
</dbReference>
<keyword evidence="6 8" id="KW-0040">ANK repeat</keyword>
<evidence type="ECO:0000256" key="7">
    <source>
        <dbReference type="ARBA" id="ARBA00023054"/>
    </source>
</evidence>
<dbReference type="InterPro" id="IPR013724">
    <property type="entry name" value="GIT_SHD"/>
</dbReference>
<dbReference type="Pfam" id="PF12205">
    <property type="entry name" value="GIT1_C"/>
    <property type="match status" value="1"/>
</dbReference>
<evidence type="ECO:0000256" key="5">
    <source>
        <dbReference type="ARBA" id="ARBA00022833"/>
    </source>
</evidence>
<evidence type="ECO:0000256" key="3">
    <source>
        <dbReference type="ARBA" id="ARBA00022737"/>
    </source>
</evidence>
<dbReference type="InterPro" id="IPR036770">
    <property type="entry name" value="Ankyrin_rpt-contain_sf"/>
</dbReference>
<dbReference type="Pfam" id="PF01412">
    <property type="entry name" value="ArfGap"/>
    <property type="match status" value="1"/>
</dbReference>
<evidence type="ECO:0000259" key="11">
    <source>
        <dbReference type="PROSITE" id="PS50115"/>
    </source>
</evidence>
<dbReference type="SUPFAM" id="SSF57863">
    <property type="entry name" value="ArfGap/RecO-like zinc finger"/>
    <property type="match status" value="1"/>
</dbReference>
<feature type="compositionally biased region" description="Polar residues" evidence="10">
    <location>
        <begin position="379"/>
        <end position="389"/>
    </location>
</feature>
<dbReference type="PRINTS" id="PR00405">
    <property type="entry name" value="REVINTRACTNG"/>
</dbReference>
<evidence type="ECO:0000256" key="9">
    <source>
        <dbReference type="PROSITE-ProRule" id="PRU00288"/>
    </source>
</evidence>
<dbReference type="Gene3D" id="1.20.120.330">
    <property type="entry name" value="Nucleotidyltransferases domain 2"/>
    <property type="match status" value="1"/>
</dbReference>
<dbReference type="InterPro" id="IPR022018">
    <property type="entry name" value="GIT1_C"/>
</dbReference>
<dbReference type="Gene3D" id="1.25.40.20">
    <property type="entry name" value="Ankyrin repeat-containing domain"/>
    <property type="match status" value="1"/>
</dbReference>
<evidence type="ECO:0000313" key="13">
    <source>
        <dbReference type="WBParaSite" id="L893_g21584.t1"/>
    </source>
</evidence>
<evidence type="ECO:0000256" key="10">
    <source>
        <dbReference type="SAM" id="MobiDB-lite"/>
    </source>
</evidence>
<dbReference type="InterPro" id="IPR047161">
    <property type="entry name" value="GIT-like"/>
</dbReference>
<dbReference type="Proteomes" id="UP000095287">
    <property type="component" value="Unplaced"/>
</dbReference>
<proteinExistence type="predicted"/>
<keyword evidence="2" id="KW-0479">Metal-binding</keyword>
<dbReference type="Pfam" id="PF16559">
    <property type="entry name" value="GIT_CC"/>
    <property type="match status" value="1"/>
</dbReference>
<dbReference type="Gene3D" id="1.20.5.170">
    <property type="match status" value="1"/>
</dbReference>
<dbReference type="AlphaFoldDB" id="A0A1I7Z0M7"/>
<evidence type="ECO:0000313" key="12">
    <source>
        <dbReference type="Proteomes" id="UP000095287"/>
    </source>
</evidence>
<feature type="domain" description="Arf-GAP" evidence="11">
    <location>
        <begin position="1"/>
        <end position="120"/>
    </location>
</feature>
<keyword evidence="3" id="KW-0677">Repeat</keyword>
<dbReference type="CDD" id="cd08833">
    <property type="entry name" value="ArfGap_GIT"/>
    <property type="match status" value="1"/>
</dbReference>
<feature type="compositionally biased region" description="Polar residues" evidence="10">
    <location>
        <begin position="412"/>
        <end position="434"/>
    </location>
</feature>
<dbReference type="GO" id="GO:0008277">
    <property type="term" value="P:regulation of G protein-coupled receptor signaling pathway"/>
    <property type="evidence" value="ECO:0007669"/>
    <property type="project" value="TreeGrafter"/>
</dbReference>
<dbReference type="PROSITE" id="PS50088">
    <property type="entry name" value="ANK_REPEAT"/>
    <property type="match status" value="1"/>
</dbReference>
<dbReference type="SMART" id="SM00105">
    <property type="entry name" value="ArfGap"/>
    <property type="match status" value="1"/>
</dbReference>
<feature type="region of interest" description="Disordered" evidence="10">
    <location>
        <begin position="363"/>
        <end position="436"/>
    </location>
</feature>
<evidence type="ECO:0000256" key="6">
    <source>
        <dbReference type="ARBA" id="ARBA00023043"/>
    </source>
</evidence>
<feature type="compositionally biased region" description="Basic and acidic residues" evidence="10">
    <location>
        <begin position="395"/>
        <end position="408"/>
    </location>
</feature>
<dbReference type="InterPro" id="IPR038508">
    <property type="entry name" value="ArfGAP_dom_sf"/>
</dbReference>
<dbReference type="PANTHER" id="PTHR46097:SF3">
    <property type="entry name" value="ARF GTPASE-ACTIVATING PROTEIN GIT"/>
    <property type="match status" value="1"/>
</dbReference>
<dbReference type="PANTHER" id="PTHR46097">
    <property type="entry name" value="G PROTEIN-COUPLED RECEPTOR KINASE INTERACTING ARFGAP"/>
    <property type="match status" value="1"/>
</dbReference>
<dbReference type="SUPFAM" id="SSF48403">
    <property type="entry name" value="Ankyrin repeat"/>
    <property type="match status" value="1"/>
</dbReference>
<organism evidence="12 13">
    <name type="scientific">Steinernema glaseri</name>
    <dbReference type="NCBI Taxonomy" id="37863"/>
    <lineage>
        <taxon>Eukaryota</taxon>
        <taxon>Metazoa</taxon>
        <taxon>Ecdysozoa</taxon>
        <taxon>Nematoda</taxon>
        <taxon>Chromadorea</taxon>
        <taxon>Rhabditida</taxon>
        <taxon>Tylenchina</taxon>
        <taxon>Panagrolaimomorpha</taxon>
        <taxon>Strongyloidoidea</taxon>
        <taxon>Steinernematidae</taxon>
        <taxon>Steinernema</taxon>
    </lineage>
</organism>
<dbReference type="InterPro" id="IPR032352">
    <property type="entry name" value="GIT1/2_CC"/>
</dbReference>
<dbReference type="InterPro" id="IPR002110">
    <property type="entry name" value="Ankyrin_rpt"/>
</dbReference>
<dbReference type="SMART" id="SM00555">
    <property type="entry name" value="GIT"/>
    <property type="match status" value="2"/>
</dbReference>
<dbReference type="GO" id="GO:0098793">
    <property type="term" value="C:presynapse"/>
    <property type="evidence" value="ECO:0007669"/>
    <property type="project" value="GOC"/>
</dbReference>
<keyword evidence="4 9" id="KW-0863">Zinc-finger</keyword>
<dbReference type="Gene3D" id="1.10.220.150">
    <property type="entry name" value="Arf GTPase activating protein"/>
    <property type="match status" value="1"/>
</dbReference>
<dbReference type="GO" id="GO:0032012">
    <property type="term" value="P:regulation of ARF protein signal transduction"/>
    <property type="evidence" value="ECO:0007669"/>
    <property type="project" value="InterPro"/>
</dbReference>
<dbReference type="GO" id="GO:0031267">
    <property type="term" value="F:small GTPase binding"/>
    <property type="evidence" value="ECO:0007669"/>
    <property type="project" value="TreeGrafter"/>
</dbReference>
<dbReference type="PROSITE" id="PS50115">
    <property type="entry name" value="ARFGAP"/>
    <property type="match status" value="1"/>
</dbReference>
<keyword evidence="12" id="KW-1185">Reference proteome</keyword>
<evidence type="ECO:0000256" key="1">
    <source>
        <dbReference type="ARBA" id="ARBA00022468"/>
    </source>
</evidence>
<evidence type="ECO:0000256" key="8">
    <source>
        <dbReference type="PROSITE-ProRule" id="PRU00023"/>
    </source>
</evidence>
<protein>
    <submittedName>
        <fullName evidence="13">Arf-GAP domain-containing protein</fullName>
    </submittedName>
</protein>
<keyword evidence="7" id="KW-0175">Coiled coil</keyword>
<dbReference type="GO" id="GO:0036465">
    <property type="term" value="P:synaptic vesicle recycling"/>
    <property type="evidence" value="ECO:0007669"/>
    <property type="project" value="TreeGrafter"/>
</dbReference>
<accession>A0A1I7Z0M7</accession>
<reference evidence="13" key="1">
    <citation type="submission" date="2016-11" db="UniProtKB">
        <authorList>
            <consortium name="WormBaseParasite"/>
        </authorList>
    </citation>
    <scope>IDENTIFICATION</scope>
</reference>
<evidence type="ECO:0000256" key="2">
    <source>
        <dbReference type="ARBA" id="ARBA00022723"/>
    </source>
</evidence>
<sequence length="695" mass="77935">MDSASICADCGAKDPEWASLNRCVLVCSECCYVHRNLGSHLSRIRSLKHGVWSKEQLELIRFLYASGSNNIWEHSLIDPTSSNKAKIKPIASDAVIPTKENFIKTKYSQLLFTLKPSRDETSLDDLNRQLWSCVRTDRVETTLRLLALGADVHYADPEKQNTPLHVAAKENQPLQVELLSLYGADPARPNAGDLTAVDVARLENHNDLAARLEEIQFEVTDRLSLFLCGRRPDHSRQVHFLVPELVGSFQQRMGPTGEIAKVRREMTTLSGKQLEKLSQDIYDEIDRRDVVRAWNASHNSSQTIDIGSDQFVAVFLPPNPALSATRNQLRQKLAKYDTADFATLIIDVLTESKRRFYDLPVKNEDPVVAPPSKTRDSSKANSTQNSENPSLLFDDGNRDYDEVAESPRSKSRTSNLGKRWSANQSESGEKNQTLHPEVTLDDYLELKEKLNESNAKVRDLTISNSTILRHLSSIQEMMTELKNDNIKMHAELKSQKDHNLALLRRNPSPTTHLHSPANAPVPFAKPREEFYGGDGNGMPGAWDAHAPKTFGGYSTVRNPPPVGYGQPRPVEKYRGATSDIPFFSKYADALIKETEIITDAIRNLLTDAQCNMLADTSIKHAITISRLIQKIAVLIPEPERTRRIEVVMNRMVEASNVLTDCCSTEFINNDKTCSAAYDLAKTVKEYLKLVTTGQD</sequence>
<keyword evidence="1" id="KW-0343">GTPase activation</keyword>
<dbReference type="GO" id="GO:0008270">
    <property type="term" value="F:zinc ion binding"/>
    <property type="evidence" value="ECO:0007669"/>
    <property type="project" value="UniProtKB-KW"/>
</dbReference>
<dbReference type="Pfam" id="PF08518">
    <property type="entry name" value="GIT_SHD"/>
    <property type="match status" value="2"/>
</dbReference>
<dbReference type="Pfam" id="PF00023">
    <property type="entry name" value="Ank"/>
    <property type="match status" value="1"/>
</dbReference>
<feature type="repeat" description="ANK" evidence="8">
    <location>
        <begin position="159"/>
        <end position="191"/>
    </location>
</feature>
<dbReference type="GO" id="GO:0005096">
    <property type="term" value="F:GTPase activator activity"/>
    <property type="evidence" value="ECO:0007669"/>
    <property type="project" value="UniProtKB-KW"/>
</dbReference>
<dbReference type="GO" id="GO:0007420">
    <property type="term" value="P:brain development"/>
    <property type="evidence" value="ECO:0007669"/>
    <property type="project" value="InterPro"/>
</dbReference>
<keyword evidence="5" id="KW-0862">Zinc</keyword>
<name>A0A1I7Z0M7_9BILA</name>
<evidence type="ECO:0000256" key="4">
    <source>
        <dbReference type="ARBA" id="ARBA00022771"/>
    </source>
</evidence>